<evidence type="ECO:0000256" key="17">
    <source>
        <dbReference type="ARBA" id="ARBA00023237"/>
    </source>
</evidence>
<comment type="caution">
    <text evidence="19">The sequence shown here is derived from an EMBL/GenBank/DDBJ whole genome shotgun (WGS) entry which is preliminary data.</text>
</comment>
<keyword evidence="20" id="KW-1185">Reference proteome</keyword>
<dbReference type="Gene3D" id="2.40.230.10">
    <property type="entry name" value="Phospholipase A1"/>
    <property type="match status" value="1"/>
</dbReference>
<dbReference type="RefSeq" id="WP_341725347.1">
    <property type="nucleotide sequence ID" value="NZ_JBBWWT010000002.1"/>
</dbReference>
<dbReference type="Proteomes" id="UP001459204">
    <property type="component" value="Unassembled WGS sequence"/>
</dbReference>
<evidence type="ECO:0000256" key="13">
    <source>
        <dbReference type="ARBA" id="ARBA00022837"/>
    </source>
</evidence>
<evidence type="ECO:0000256" key="2">
    <source>
        <dbReference type="ARBA" id="ARBA00001604"/>
    </source>
</evidence>
<accession>A0ABU9IYZ2</accession>
<keyword evidence="9" id="KW-0812">Transmembrane</keyword>
<evidence type="ECO:0000256" key="11">
    <source>
        <dbReference type="ARBA" id="ARBA00022729"/>
    </source>
</evidence>
<evidence type="ECO:0000256" key="7">
    <source>
        <dbReference type="ARBA" id="ARBA00021726"/>
    </source>
</evidence>
<evidence type="ECO:0000256" key="3">
    <source>
        <dbReference type="ARBA" id="ARBA00010525"/>
    </source>
</evidence>
<protein>
    <recommendedName>
        <fullName evidence="7 18">Phospholipase A1</fullName>
        <ecNumber evidence="5 18">3.1.1.32</ecNumber>
        <ecNumber evidence="6 18">3.1.1.4</ecNumber>
    </recommendedName>
    <alternativeName>
        <fullName evidence="18">Phosphatidylcholine 1-acylhydrolase</fullName>
    </alternativeName>
</protein>
<comment type="function">
    <text evidence="18">Hydrolysis of phosphatidylcholine with phospholipase A2 (EC 3.1.1.4) and phospholipase A1 (EC 3.1.1.32) activities.</text>
</comment>
<evidence type="ECO:0000256" key="1">
    <source>
        <dbReference type="ARBA" id="ARBA00000111"/>
    </source>
</evidence>
<reference evidence="19 20" key="1">
    <citation type="submission" date="2024-04" db="EMBL/GenBank/DDBJ databases">
        <title>Draft genome sequence of Pseudoxanthomonas putridarboris WD12.</title>
        <authorList>
            <person name="Oh J."/>
        </authorList>
    </citation>
    <scope>NUCLEOTIDE SEQUENCE [LARGE SCALE GENOMIC DNA]</scope>
    <source>
        <strain evidence="19 20">WD12</strain>
    </source>
</reference>
<sequence>MTHRTRLLPLVIGITLSIAAQAQEYVPAVATPEACLSIESDAVRLACYDAALGRDARDTRRADEEAQAAKAAKAAEAQAAAEAERNPDAPLSERARRRLGAWFRADDPADADLIANAGRGSLLDSRWELAKDSKLGVFQMRGYKPVYLLPAFWTSSTNETPFSPNPDNTVTEPQDLQDVETKFQFSFKTKFAENLFGDNGDLWGAYTQSSRWQVFNSEESRPFRETNYEPEVMLVFRNNYSLGEWKGRMAGVGLNHQSNGRGDPLSRSWNRVIATIGLDRDNWALVLRPWWRVPDGNDDDNPDIEDYIGRGDAMLTYTRNGHMLTVLGRHTLRGGDDSRGALQVDYGFPINGTFRAHLQFFHGYGESLIDYNHKATYLGLGISLLDWY</sequence>
<evidence type="ECO:0000256" key="4">
    <source>
        <dbReference type="ARBA" id="ARBA00011702"/>
    </source>
</evidence>
<dbReference type="EMBL" id="JBBWWT010000002">
    <property type="protein sequence ID" value="MEL1264174.1"/>
    <property type="molecule type" value="Genomic_DNA"/>
</dbReference>
<dbReference type="SUPFAM" id="SSF56931">
    <property type="entry name" value="Outer membrane phospholipase A (OMPLA)"/>
    <property type="match status" value="1"/>
</dbReference>
<name>A0ABU9IYZ2_9GAMM</name>
<dbReference type="InterPro" id="IPR003187">
    <property type="entry name" value="PLipase_A1"/>
</dbReference>
<evidence type="ECO:0000256" key="5">
    <source>
        <dbReference type="ARBA" id="ARBA00013179"/>
    </source>
</evidence>
<keyword evidence="10 18" id="KW-0479">Metal-binding</keyword>
<keyword evidence="16" id="KW-0472">Membrane</keyword>
<evidence type="ECO:0000256" key="12">
    <source>
        <dbReference type="ARBA" id="ARBA00022801"/>
    </source>
</evidence>
<comment type="similarity">
    <text evidence="3 18">Belongs to the phospholipase A1 family.</text>
</comment>
<dbReference type="Pfam" id="PF02253">
    <property type="entry name" value="PLA1"/>
    <property type="match status" value="1"/>
</dbReference>
<keyword evidence="12 18" id="KW-0378">Hydrolase</keyword>
<evidence type="ECO:0000256" key="14">
    <source>
        <dbReference type="ARBA" id="ARBA00022963"/>
    </source>
</evidence>
<keyword evidence="14 18" id="KW-0442">Lipid degradation</keyword>
<feature type="chain" id="PRO_5044995746" description="Phospholipase A1" evidence="18">
    <location>
        <begin position="23"/>
        <end position="388"/>
    </location>
</feature>
<comment type="subcellular location">
    <subcellularLocation>
        <location evidence="18">Cell outer membrane</location>
        <topology evidence="18">Multi-pass membrane protein</topology>
    </subcellularLocation>
    <text evidence="18">One of the very few enzymes located there.</text>
</comment>
<evidence type="ECO:0000256" key="18">
    <source>
        <dbReference type="RuleBase" id="RU366027"/>
    </source>
</evidence>
<evidence type="ECO:0000313" key="19">
    <source>
        <dbReference type="EMBL" id="MEL1264174.1"/>
    </source>
</evidence>
<keyword evidence="15 18" id="KW-0443">Lipid metabolism</keyword>
<evidence type="ECO:0000256" key="6">
    <source>
        <dbReference type="ARBA" id="ARBA00013278"/>
    </source>
</evidence>
<evidence type="ECO:0000256" key="15">
    <source>
        <dbReference type="ARBA" id="ARBA00023098"/>
    </source>
</evidence>
<feature type="signal peptide" evidence="18">
    <location>
        <begin position="1"/>
        <end position="22"/>
    </location>
</feature>
<evidence type="ECO:0000256" key="10">
    <source>
        <dbReference type="ARBA" id="ARBA00022723"/>
    </source>
</evidence>
<comment type="catalytic activity">
    <reaction evidence="1 18">
        <text>a 1,2-diacyl-sn-glycero-3-phosphocholine + H2O = a 2-acyl-sn-glycero-3-phosphocholine + a fatty acid + H(+)</text>
        <dbReference type="Rhea" id="RHEA:18689"/>
        <dbReference type="ChEBI" id="CHEBI:15377"/>
        <dbReference type="ChEBI" id="CHEBI:15378"/>
        <dbReference type="ChEBI" id="CHEBI:28868"/>
        <dbReference type="ChEBI" id="CHEBI:57643"/>
        <dbReference type="ChEBI" id="CHEBI:57875"/>
        <dbReference type="EC" id="3.1.1.32"/>
    </reaction>
</comment>
<dbReference type="PANTHER" id="PTHR40457">
    <property type="entry name" value="PHOSPHOLIPASE A1"/>
    <property type="match status" value="1"/>
</dbReference>
<dbReference type="EC" id="3.1.1.32" evidence="5 18"/>
<comment type="catalytic activity">
    <reaction evidence="2 18">
        <text>a 1,2-diacyl-sn-glycero-3-phosphocholine + H2O = a 1-acyl-sn-glycero-3-phosphocholine + a fatty acid + H(+)</text>
        <dbReference type="Rhea" id="RHEA:15801"/>
        <dbReference type="ChEBI" id="CHEBI:15377"/>
        <dbReference type="ChEBI" id="CHEBI:15378"/>
        <dbReference type="ChEBI" id="CHEBI:28868"/>
        <dbReference type="ChEBI" id="CHEBI:57643"/>
        <dbReference type="ChEBI" id="CHEBI:58168"/>
        <dbReference type="EC" id="3.1.1.4"/>
    </reaction>
</comment>
<keyword evidence="17 18" id="KW-0998">Cell outer membrane</keyword>
<comment type="subunit">
    <text evidence="4 18">Homodimer; dimerization is reversible, and the dimeric form is the active one.</text>
</comment>
<evidence type="ECO:0000256" key="9">
    <source>
        <dbReference type="ARBA" id="ARBA00022692"/>
    </source>
</evidence>
<evidence type="ECO:0000256" key="16">
    <source>
        <dbReference type="ARBA" id="ARBA00023136"/>
    </source>
</evidence>
<dbReference type="EC" id="3.1.1.4" evidence="6 18"/>
<dbReference type="CDD" id="cd00541">
    <property type="entry name" value="OMPLA"/>
    <property type="match status" value="1"/>
</dbReference>
<evidence type="ECO:0000313" key="20">
    <source>
        <dbReference type="Proteomes" id="UP001459204"/>
    </source>
</evidence>
<dbReference type="PANTHER" id="PTHR40457:SF1">
    <property type="entry name" value="PHOSPHOLIPASE A1"/>
    <property type="match status" value="1"/>
</dbReference>
<keyword evidence="13 18" id="KW-0106">Calcium</keyword>
<gene>
    <name evidence="19" type="ORF">AAD027_07300</name>
</gene>
<proteinExistence type="inferred from homology"/>
<evidence type="ECO:0000256" key="8">
    <source>
        <dbReference type="ARBA" id="ARBA00022452"/>
    </source>
</evidence>
<keyword evidence="11 18" id="KW-0732">Signal</keyword>
<dbReference type="InterPro" id="IPR036541">
    <property type="entry name" value="PLipase_A1_sf"/>
</dbReference>
<keyword evidence="8" id="KW-1134">Transmembrane beta strand</keyword>
<organism evidence="19 20">
    <name type="scientific">Pseudoxanthomonas putridarboris</name>
    <dbReference type="NCBI Taxonomy" id="752605"/>
    <lineage>
        <taxon>Bacteria</taxon>
        <taxon>Pseudomonadati</taxon>
        <taxon>Pseudomonadota</taxon>
        <taxon>Gammaproteobacteria</taxon>
        <taxon>Lysobacterales</taxon>
        <taxon>Lysobacteraceae</taxon>
        <taxon>Pseudoxanthomonas</taxon>
    </lineage>
</organism>
<comment type="cofactor">
    <cofactor evidence="18">
        <name>Ca(2+)</name>
        <dbReference type="ChEBI" id="CHEBI:29108"/>
    </cofactor>
    <text evidence="18">Binds 1 Ca(2+) ion per monomer. In the dimeric form the Ca(2+) is bound by different amino acids with binding of each Ca(2+) shared with ligands coming from each monomer. The Ca(2+) ion may have a role in catalysis.</text>
</comment>
<dbReference type="PRINTS" id="PR01486">
    <property type="entry name" value="PHPHLIPASEA1"/>
</dbReference>